<evidence type="ECO:0000313" key="1">
    <source>
        <dbReference type="EMBL" id="KAL1555142.1"/>
    </source>
</evidence>
<organism evidence="1 2">
    <name type="scientific">Salvia divinorum</name>
    <name type="common">Maria pastora</name>
    <name type="synonym">Diviner's sage</name>
    <dbReference type="NCBI Taxonomy" id="28513"/>
    <lineage>
        <taxon>Eukaryota</taxon>
        <taxon>Viridiplantae</taxon>
        <taxon>Streptophyta</taxon>
        <taxon>Embryophyta</taxon>
        <taxon>Tracheophyta</taxon>
        <taxon>Spermatophyta</taxon>
        <taxon>Magnoliopsida</taxon>
        <taxon>eudicotyledons</taxon>
        <taxon>Gunneridae</taxon>
        <taxon>Pentapetalae</taxon>
        <taxon>asterids</taxon>
        <taxon>lamiids</taxon>
        <taxon>Lamiales</taxon>
        <taxon>Lamiaceae</taxon>
        <taxon>Nepetoideae</taxon>
        <taxon>Mentheae</taxon>
        <taxon>Salviinae</taxon>
        <taxon>Salvia</taxon>
        <taxon>Salvia subgen. Calosphace</taxon>
    </lineage>
</organism>
<protein>
    <recommendedName>
        <fullName evidence="3">MULE transposase domain-containing protein</fullName>
    </recommendedName>
</protein>
<evidence type="ECO:0000313" key="2">
    <source>
        <dbReference type="Proteomes" id="UP001567538"/>
    </source>
</evidence>
<evidence type="ECO:0008006" key="3">
    <source>
        <dbReference type="Google" id="ProtNLM"/>
    </source>
</evidence>
<reference evidence="1 2" key="1">
    <citation type="submission" date="2024-06" db="EMBL/GenBank/DDBJ databases">
        <title>A chromosome level genome sequence of Diviner's sage (Salvia divinorum).</title>
        <authorList>
            <person name="Ford S.A."/>
            <person name="Ro D.-K."/>
            <person name="Ness R.W."/>
            <person name="Phillips M.A."/>
        </authorList>
    </citation>
    <scope>NUCLEOTIDE SEQUENCE [LARGE SCALE GENOMIC DNA]</scope>
    <source>
        <strain evidence="1">SAF-2024a</strain>
        <tissue evidence="1">Leaf</tissue>
    </source>
</reference>
<comment type="caution">
    <text evidence="1">The sequence shown here is derived from an EMBL/GenBank/DDBJ whole genome shotgun (WGS) entry which is preliminary data.</text>
</comment>
<proteinExistence type="predicted"/>
<dbReference type="PANTHER" id="PTHR31973:SF195">
    <property type="entry name" value="MUDR FAMILY TRANSPOSASE"/>
    <property type="match status" value="1"/>
</dbReference>
<dbReference type="Proteomes" id="UP001567538">
    <property type="component" value="Unassembled WGS sequence"/>
</dbReference>
<sequence length="263" mass="30766">MASYHWVGMQIEREKLYGTYENDFGNLFNFKEMVKLKMSWSVVKIGLKETEDGVYFQRFFCCFKPSINGFLNGCKPYLSVNTTALNDAYKRLENIVKAAFPWAEHKECFIHLKKNFSKMFQEVWNNRMMDLKDLPIAELVDRLRSRFMELYAKREDIGERLEGQTILPIVVRHLNVLGRQMGHLKVKVGGRGETEWPSMDLGFKVLPSLIKRAHDRQKKNRIPGCLEGRGNKCTTKRMWQEELCKGTTFRWDACQYIPKAASS</sequence>
<dbReference type="AlphaFoldDB" id="A0ABD1HFD8"/>
<name>A0ABD1HFD8_SALDI</name>
<dbReference type="EMBL" id="JBEAFC010000006">
    <property type="protein sequence ID" value="KAL1555142.1"/>
    <property type="molecule type" value="Genomic_DNA"/>
</dbReference>
<accession>A0ABD1HFD8</accession>
<dbReference type="PANTHER" id="PTHR31973">
    <property type="entry name" value="POLYPROTEIN, PUTATIVE-RELATED"/>
    <property type="match status" value="1"/>
</dbReference>
<keyword evidence="2" id="KW-1185">Reference proteome</keyword>
<gene>
    <name evidence="1" type="ORF">AAHA92_15619</name>
</gene>